<reference evidence="2 3" key="1">
    <citation type="submission" date="2018-11" db="EMBL/GenBank/DDBJ databases">
        <authorList>
            <consortium name="Pathogen Informatics"/>
        </authorList>
    </citation>
    <scope>NUCLEOTIDE SEQUENCE [LARGE SCALE GENOMIC DNA]</scope>
    <source>
        <strain>Denwood</strain>
        <strain evidence="3">Zambia</strain>
    </source>
</reference>
<accession>A0A3P8CRV5</accession>
<protein>
    <submittedName>
        <fullName evidence="2">Uncharacterized protein</fullName>
    </submittedName>
</protein>
<dbReference type="EMBL" id="UZAL01004662">
    <property type="protein sequence ID" value="VDO90798.1"/>
    <property type="molecule type" value="Genomic_DNA"/>
</dbReference>
<feature type="region of interest" description="Disordered" evidence="1">
    <location>
        <begin position="1"/>
        <end position="37"/>
    </location>
</feature>
<organism evidence="2 3">
    <name type="scientific">Schistosoma mattheei</name>
    <dbReference type="NCBI Taxonomy" id="31246"/>
    <lineage>
        <taxon>Eukaryota</taxon>
        <taxon>Metazoa</taxon>
        <taxon>Spiralia</taxon>
        <taxon>Lophotrochozoa</taxon>
        <taxon>Platyhelminthes</taxon>
        <taxon>Trematoda</taxon>
        <taxon>Digenea</taxon>
        <taxon>Strigeidida</taxon>
        <taxon>Schistosomatoidea</taxon>
        <taxon>Schistosomatidae</taxon>
        <taxon>Schistosoma</taxon>
    </lineage>
</organism>
<dbReference type="AlphaFoldDB" id="A0A3P8CRV5"/>
<sequence>MATLPRKKGPAPRPPSVDDQMNDRSGMPINSTGVSNK</sequence>
<evidence type="ECO:0000313" key="2">
    <source>
        <dbReference type="EMBL" id="VDO90798.1"/>
    </source>
</evidence>
<keyword evidence="3" id="KW-1185">Reference proteome</keyword>
<gene>
    <name evidence="2" type="ORF">SMTD_LOCUS2962</name>
</gene>
<dbReference type="Proteomes" id="UP000269396">
    <property type="component" value="Unassembled WGS sequence"/>
</dbReference>
<proteinExistence type="predicted"/>
<feature type="compositionally biased region" description="Basic residues" evidence="1">
    <location>
        <begin position="1"/>
        <end position="10"/>
    </location>
</feature>
<feature type="compositionally biased region" description="Polar residues" evidence="1">
    <location>
        <begin position="28"/>
        <end position="37"/>
    </location>
</feature>
<evidence type="ECO:0000313" key="3">
    <source>
        <dbReference type="Proteomes" id="UP000269396"/>
    </source>
</evidence>
<evidence type="ECO:0000256" key="1">
    <source>
        <dbReference type="SAM" id="MobiDB-lite"/>
    </source>
</evidence>
<name>A0A3P8CRV5_9TREM</name>